<evidence type="ECO:0000256" key="4">
    <source>
        <dbReference type="ARBA" id="ARBA00022759"/>
    </source>
</evidence>
<organism evidence="9 10">
    <name type="scientific">Saitoella complicata (strain BCRC 22490 / CBS 7301 / JCM 7358 / NBRC 10748 / NRRL Y-17804)</name>
    <dbReference type="NCBI Taxonomy" id="698492"/>
    <lineage>
        <taxon>Eukaryota</taxon>
        <taxon>Fungi</taxon>
        <taxon>Dikarya</taxon>
        <taxon>Ascomycota</taxon>
        <taxon>Taphrinomycotina</taxon>
        <taxon>Taphrinomycotina incertae sedis</taxon>
        <taxon>Saitoella</taxon>
    </lineage>
</organism>
<dbReference type="STRING" id="698492.A0A0E9NNK5"/>
<evidence type="ECO:0000256" key="6">
    <source>
        <dbReference type="ARBA" id="ARBA00023157"/>
    </source>
</evidence>
<reference evidence="9 10" key="1">
    <citation type="journal article" date="2011" name="J. Gen. Appl. Microbiol.">
        <title>Draft genome sequencing of the enigmatic yeast Saitoella complicata.</title>
        <authorList>
            <person name="Nishida H."/>
            <person name="Hamamoto M."/>
            <person name="Sugiyama J."/>
        </authorList>
    </citation>
    <scope>NUCLEOTIDE SEQUENCE [LARGE SCALE GENOMIC DNA]</scope>
    <source>
        <strain evidence="9 10">NRRL Y-17804</strain>
    </source>
</reference>
<dbReference type="InterPro" id="IPR003154">
    <property type="entry name" value="S1/P1nuclease"/>
</dbReference>
<sequence length="303" mass="33550">MKFTLSLAFLALSTPLCHAWGSEAHTTVGLIAQSFLLPRTQTFILSLLDSRYDGSIGAAAPWADEYRNTAEGRYSGAYHYIDTLDDPPNTCGVDLDRDCPSSHGCIVSAIANYTQRLGDESLGKDEQNKALKFLVHFLGDITQPLHASGHARGGNEVKVTFAGKHRSLHGIWDDDIPQYLLRSKYSDSITFWTQSLVDRIKANTLLTPKEEWTTCVDPDQAVRCATEWATDSNKYDCSYVYSALNDTSTDLSGEYFRNSVDIVELQVAKGGLRLAAWLNSVVTGEHGLSEDHGDRFVLQHPEL</sequence>
<dbReference type="Pfam" id="PF02265">
    <property type="entry name" value="S1-P1_nuclease"/>
    <property type="match status" value="1"/>
</dbReference>
<dbReference type="GO" id="GO:0046872">
    <property type="term" value="F:metal ion binding"/>
    <property type="evidence" value="ECO:0007669"/>
    <property type="project" value="UniProtKB-KW"/>
</dbReference>
<dbReference type="InterPro" id="IPR008947">
    <property type="entry name" value="PLipase_C/P1_nuclease_dom_sf"/>
</dbReference>
<reference evidence="9 10" key="2">
    <citation type="journal article" date="2014" name="J. Gen. Appl. Microbiol.">
        <title>The early diverging ascomycetous budding yeast Saitoella complicata has three histone deacetylases belonging to the Clr6, Hos2, and Rpd3 lineages.</title>
        <authorList>
            <person name="Nishida H."/>
            <person name="Matsumoto T."/>
            <person name="Kondo S."/>
            <person name="Hamamoto M."/>
            <person name="Yoshikawa H."/>
        </authorList>
    </citation>
    <scope>NUCLEOTIDE SEQUENCE [LARGE SCALE GENOMIC DNA]</scope>
    <source>
        <strain evidence="9 10">NRRL Y-17804</strain>
    </source>
</reference>
<dbReference type="GO" id="GO:0003676">
    <property type="term" value="F:nucleic acid binding"/>
    <property type="evidence" value="ECO:0007669"/>
    <property type="project" value="InterPro"/>
</dbReference>
<evidence type="ECO:0000256" key="3">
    <source>
        <dbReference type="ARBA" id="ARBA00022723"/>
    </source>
</evidence>
<accession>A0A0E9NNK5</accession>
<keyword evidence="4" id="KW-0255">Endonuclease</keyword>
<keyword evidence="3" id="KW-0479">Metal-binding</keyword>
<comment type="caution">
    <text evidence="9">The sequence shown here is derived from an EMBL/GenBank/DDBJ whole genome shotgun (WGS) entry which is preliminary data.</text>
</comment>
<keyword evidence="6" id="KW-1015">Disulfide bond</keyword>
<dbReference type="AlphaFoldDB" id="A0A0E9NNK5"/>
<reference evidence="9 10" key="3">
    <citation type="journal article" date="2015" name="Genome Announc.">
        <title>Draft Genome Sequence of the Archiascomycetous Yeast Saitoella complicata.</title>
        <authorList>
            <person name="Yamauchi K."/>
            <person name="Kondo S."/>
            <person name="Hamamoto M."/>
            <person name="Takahashi Y."/>
            <person name="Ogura Y."/>
            <person name="Hayashi T."/>
            <person name="Nishida H."/>
        </authorList>
    </citation>
    <scope>NUCLEOTIDE SEQUENCE [LARGE SCALE GENOMIC DNA]</scope>
    <source>
        <strain evidence="9 10">NRRL Y-17804</strain>
    </source>
</reference>
<keyword evidence="7" id="KW-0325">Glycoprotein</keyword>
<dbReference type="GO" id="GO:0004519">
    <property type="term" value="F:endonuclease activity"/>
    <property type="evidence" value="ECO:0007669"/>
    <property type="project" value="UniProtKB-KW"/>
</dbReference>
<dbReference type="Proteomes" id="UP000033140">
    <property type="component" value="Unassembled WGS sequence"/>
</dbReference>
<dbReference type="RefSeq" id="XP_019022229.1">
    <property type="nucleotide sequence ID" value="XM_019172039.1"/>
</dbReference>
<evidence type="ECO:0000256" key="7">
    <source>
        <dbReference type="ARBA" id="ARBA00023180"/>
    </source>
</evidence>
<keyword evidence="8" id="KW-0732">Signal</keyword>
<evidence type="ECO:0000256" key="2">
    <source>
        <dbReference type="ARBA" id="ARBA00022722"/>
    </source>
</evidence>
<evidence type="ECO:0000313" key="10">
    <source>
        <dbReference type="Proteomes" id="UP000033140"/>
    </source>
</evidence>
<dbReference type="OMA" id="GYRLANW"/>
<comment type="similarity">
    <text evidence="1">Belongs to the nuclease type I family.</text>
</comment>
<dbReference type="EMBL" id="BACD03000043">
    <property type="protein sequence ID" value="GAO51286.1"/>
    <property type="molecule type" value="Genomic_DNA"/>
</dbReference>
<evidence type="ECO:0008006" key="11">
    <source>
        <dbReference type="Google" id="ProtNLM"/>
    </source>
</evidence>
<feature type="chain" id="PRO_5002430542" description="Aspergillus nuclease S(1)" evidence="8">
    <location>
        <begin position="20"/>
        <end position="303"/>
    </location>
</feature>
<dbReference type="GO" id="GO:0006308">
    <property type="term" value="P:DNA catabolic process"/>
    <property type="evidence" value="ECO:0007669"/>
    <property type="project" value="InterPro"/>
</dbReference>
<evidence type="ECO:0000256" key="5">
    <source>
        <dbReference type="ARBA" id="ARBA00022801"/>
    </source>
</evidence>
<dbReference type="PANTHER" id="PTHR33146">
    <property type="entry name" value="ENDONUCLEASE 4"/>
    <property type="match status" value="1"/>
</dbReference>
<evidence type="ECO:0000256" key="8">
    <source>
        <dbReference type="SAM" id="SignalP"/>
    </source>
</evidence>
<proteinExistence type="inferred from homology"/>
<dbReference type="PANTHER" id="PTHR33146:SF26">
    <property type="entry name" value="ENDONUCLEASE 4"/>
    <property type="match status" value="1"/>
</dbReference>
<feature type="signal peptide" evidence="8">
    <location>
        <begin position="1"/>
        <end position="19"/>
    </location>
</feature>
<dbReference type="OrthoDB" id="441446at2759"/>
<protein>
    <recommendedName>
        <fullName evidence="11">Aspergillus nuclease S(1)</fullName>
    </recommendedName>
</protein>
<keyword evidence="5" id="KW-0378">Hydrolase</keyword>
<dbReference type="Gene3D" id="1.10.575.10">
    <property type="entry name" value="P1 Nuclease"/>
    <property type="match status" value="1"/>
</dbReference>
<dbReference type="CDD" id="cd11010">
    <property type="entry name" value="S1-P1_nuclease"/>
    <property type="match status" value="1"/>
</dbReference>
<keyword evidence="2" id="KW-0540">Nuclease</keyword>
<evidence type="ECO:0000256" key="1">
    <source>
        <dbReference type="ARBA" id="ARBA00009547"/>
    </source>
</evidence>
<gene>
    <name evidence="9" type="ORF">G7K_5391-t1</name>
</gene>
<name>A0A0E9NNK5_SAICN</name>
<evidence type="ECO:0000313" key="9">
    <source>
        <dbReference type="EMBL" id="GAO51286.1"/>
    </source>
</evidence>
<keyword evidence="10" id="KW-1185">Reference proteome</keyword>
<dbReference type="SUPFAM" id="SSF48537">
    <property type="entry name" value="Phospholipase C/P1 nuclease"/>
    <property type="match status" value="1"/>
</dbReference>
<dbReference type="GO" id="GO:0016788">
    <property type="term" value="F:hydrolase activity, acting on ester bonds"/>
    <property type="evidence" value="ECO:0007669"/>
    <property type="project" value="InterPro"/>
</dbReference>